<dbReference type="RefSeq" id="WP_255903206.1">
    <property type="nucleotide sequence ID" value="NZ_JAFMZO010000003.1"/>
</dbReference>
<dbReference type="SUPFAM" id="SSF51569">
    <property type="entry name" value="Aldolase"/>
    <property type="match status" value="1"/>
</dbReference>
<comment type="similarity">
    <text evidence="1">Belongs to the HMG-CoA lyase family.</text>
</comment>
<dbReference type="InterPro" id="IPR013785">
    <property type="entry name" value="Aldolase_TIM"/>
</dbReference>
<evidence type="ECO:0000256" key="1">
    <source>
        <dbReference type="ARBA" id="ARBA00009405"/>
    </source>
</evidence>
<evidence type="ECO:0000313" key="5">
    <source>
        <dbReference type="EMBL" id="MFD2162640.1"/>
    </source>
</evidence>
<evidence type="ECO:0000313" key="6">
    <source>
        <dbReference type="Proteomes" id="UP001597387"/>
    </source>
</evidence>
<dbReference type="InterPro" id="IPR000891">
    <property type="entry name" value="PYR_CT"/>
</dbReference>
<dbReference type="PANTHER" id="PTHR42738:SF7">
    <property type="entry name" value="HYDROXYMETHYLGLUTARYL-COA LYASE"/>
    <property type="match status" value="1"/>
</dbReference>
<name>A0ABW4ZLR6_9SPHI</name>
<keyword evidence="2" id="KW-0479">Metal-binding</keyword>
<dbReference type="CDD" id="cd07938">
    <property type="entry name" value="DRE_TIM_HMGL"/>
    <property type="match status" value="1"/>
</dbReference>
<organism evidence="5 6">
    <name type="scientific">Paradesertivirga mongoliensis</name>
    <dbReference type="NCBI Taxonomy" id="2100740"/>
    <lineage>
        <taxon>Bacteria</taxon>
        <taxon>Pseudomonadati</taxon>
        <taxon>Bacteroidota</taxon>
        <taxon>Sphingobacteriia</taxon>
        <taxon>Sphingobacteriales</taxon>
        <taxon>Sphingobacteriaceae</taxon>
        <taxon>Paradesertivirga</taxon>
    </lineage>
</organism>
<accession>A0ABW4ZLR6</accession>
<dbReference type="InterPro" id="IPR043594">
    <property type="entry name" value="HMGL"/>
</dbReference>
<keyword evidence="6" id="KW-1185">Reference proteome</keyword>
<evidence type="ECO:0000256" key="2">
    <source>
        <dbReference type="ARBA" id="ARBA00022723"/>
    </source>
</evidence>
<reference evidence="6" key="1">
    <citation type="journal article" date="2019" name="Int. J. Syst. Evol. Microbiol.">
        <title>The Global Catalogue of Microorganisms (GCM) 10K type strain sequencing project: providing services to taxonomists for standard genome sequencing and annotation.</title>
        <authorList>
            <consortium name="The Broad Institute Genomics Platform"/>
            <consortium name="The Broad Institute Genome Sequencing Center for Infectious Disease"/>
            <person name="Wu L."/>
            <person name="Ma J."/>
        </authorList>
    </citation>
    <scope>NUCLEOTIDE SEQUENCE [LARGE SCALE GENOMIC DNA]</scope>
    <source>
        <strain evidence="6">KCTC 42217</strain>
    </source>
</reference>
<protein>
    <submittedName>
        <fullName evidence="5">Hydroxymethylglutaryl-CoA lyase</fullName>
    </submittedName>
</protein>
<keyword evidence="3 5" id="KW-0456">Lyase</keyword>
<sequence>MARPVKVKLIECPRDAMQGVNYFISTADKIKYLNLLLKAGFDTLDFGSFVSPKAIPQLADTAEVLNNLDIGSSTTKLLAIVANLRGVDEALKHPSITYLGYPFSISEIFQKRNTNSNIKTSLSTVEELLSKCDKAQKTAVIYLSMAFGNPYGEEWNEELVVKWTSELVKRGASIISLSDTVGVSTPTNIANLFDGISTSFPEIEVGVHLHSRPENWREKIDAAYQNGCRRFDAAIRGFGGCPMASDSLTGNIATENLIGYLEENNEPLGLDMQSIEKAIRFSFKIFH</sequence>
<dbReference type="GO" id="GO:0016829">
    <property type="term" value="F:lyase activity"/>
    <property type="evidence" value="ECO:0007669"/>
    <property type="project" value="UniProtKB-KW"/>
</dbReference>
<dbReference type="Gene3D" id="3.20.20.70">
    <property type="entry name" value="Aldolase class I"/>
    <property type="match status" value="1"/>
</dbReference>
<dbReference type="PANTHER" id="PTHR42738">
    <property type="entry name" value="HYDROXYMETHYLGLUTARYL-COA LYASE"/>
    <property type="match status" value="1"/>
</dbReference>
<dbReference type="Proteomes" id="UP001597387">
    <property type="component" value="Unassembled WGS sequence"/>
</dbReference>
<proteinExistence type="inferred from homology"/>
<evidence type="ECO:0000256" key="3">
    <source>
        <dbReference type="ARBA" id="ARBA00023239"/>
    </source>
</evidence>
<dbReference type="Pfam" id="PF00682">
    <property type="entry name" value="HMGL-like"/>
    <property type="match status" value="1"/>
</dbReference>
<comment type="caution">
    <text evidence="5">The sequence shown here is derived from an EMBL/GenBank/DDBJ whole genome shotgun (WGS) entry which is preliminary data.</text>
</comment>
<feature type="domain" description="Pyruvate carboxyltransferase" evidence="4">
    <location>
        <begin position="6"/>
        <end position="276"/>
    </location>
</feature>
<evidence type="ECO:0000259" key="4">
    <source>
        <dbReference type="PROSITE" id="PS50991"/>
    </source>
</evidence>
<dbReference type="EMBL" id="JBHUHZ010000001">
    <property type="protein sequence ID" value="MFD2162640.1"/>
    <property type="molecule type" value="Genomic_DNA"/>
</dbReference>
<dbReference type="PROSITE" id="PS50991">
    <property type="entry name" value="PYR_CT"/>
    <property type="match status" value="1"/>
</dbReference>
<gene>
    <name evidence="5" type="ORF">ACFSJU_09580</name>
</gene>